<keyword evidence="2" id="KW-1185">Reference proteome</keyword>
<organism evidence="1 2">
    <name type="scientific">Candidatus Xianfuyuplasma coldseepsis</name>
    <dbReference type="NCBI Taxonomy" id="2782163"/>
    <lineage>
        <taxon>Bacteria</taxon>
        <taxon>Bacillati</taxon>
        <taxon>Mycoplasmatota</taxon>
        <taxon>Mollicutes</taxon>
        <taxon>Candidatus Izemoplasmatales</taxon>
        <taxon>Candidatus Izemoplasmataceae</taxon>
        <taxon>Candidatus Xianfuyuplasma</taxon>
    </lineage>
</organism>
<dbReference type="RefSeq" id="WP_258877443.1">
    <property type="nucleotide sequence ID" value="NZ_CP048914.1"/>
</dbReference>
<protein>
    <submittedName>
        <fullName evidence="1">Uncharacterized protein</fullName>
    </submittedName>
</protein>
<dbReference type="InterPro" id="IPR014710">
    <property type="entry name" value="RmlC-like_jellyroll"/>
</dbReference>
<evidence type="ECO:0000313" key="1">
    <source>
        <dbReference type="EMBL" id="QMS85640.1"/>
    </source>
</evidence>
<sequence>MDTVKEVKGLYRIVDLVKLRRTEGVLFDKIPEEFLQNLGGIDRVIHRSNAISPGQVEGVDRPWYMHTDQSDNLVVLDGERHIDLYSPQHGKIEHFVVTKDHIWHNGELICDYPAVLTWPPHVFHRVESKEQGSASINFAQRSKTFDIKHNFNIYDVNTNTGEYRVIREGFKDQF</sequence>
<name>A0A7L7KS40_9MOLU</name>
<gene>
    <name evidence="1" type="ORF">G4Z02_07755</name>
</gene>
<proteinExistence type="predicted"/>
<reference evidence="1 2" key="1">
    <citation type="submission" date="2020-02" db="EMBL/GenBank/DDBJ databases">
        <authorList>
            <person name="Zheng R.K."/>
            <person name="Sun C.M."/>
        </authorList>
    </citation>
    <scope>NUCLEOTIDE SEQUENCE [LARGE SCALE GENOMIC DNA]</scope>
    <source>
        <strain evidence="2">zrk13</strain>
    </source>
</reference>
<dbReference type="Gene3D" id="2.60.120.10">
    <property type="entry name" value="Jelly Rolls"/>
    <property type="match status" value="1"/>
</dbReference>
<accession>A0A7L7KS40</accession>
<dbReference type="KEGG" id="xcl:G4Z02_07755"/>
<dbReference type="Proteomes" id="UP000514720">
    <property type="component" value="Chromosome"/>
</dbReference>
<dbReference type="EMBL" id="CP048914">
    <property type="protein sequence ID" value="QMS85640.1"/>
    <property type="molecule type" value="Genomic_DNA"/>
</dbReference>
<evidence type="ECO:0000313" key="2">
    <source>
        <dbReference type="Proteomes" id="UP000514720"/>
    </source>
</evidence>
<dbReference type="AlphaFoldDB" id="A0A7L7KS40"/>